<comment type="similarity">
    <text evidence="1">Belongs to the short-chain dehydrogenases/reductases (SDR) family.</text>
</comment>
<dbReference type="InterPro" id="IPR036291">
    <property type="entry name" value="NAD(P)-bd_dom_sf"/>
</dbReference>
<dbReference type="InterPro" id="IPR051122">
    <property type="entry name" value="SDR_DHRS6-like"/>
</dbReference>
<sequence>MQTDLEGRSAVVLGGTKGIGRAAVIKLAQSGASVVIQGRDARAAQELIAELKDYRGMRLFVESDLLSYEGIDTAVRTAKEAFERVDIVVASGGPKEPRPKLFVDTSPEESIATIESRLMPRLHALHAAVRYMGDQGYGKVILLTTDAARIPTPAESMIGAAGAVVMSLTRSLAQELAGLGIRVNAIATTLTTGTPGHDTFLKAQASGSQEVIVRAFNKVAERVKFRMNSAEDLAEYVLFLASPESDQISGSTISINGGLSFPSY</sequence>
<proteinExistence type="inferred from homology"/>
<protein>
    <submittedName>
        <fullName evidence="3">3-oxoacyl-[acyl-carrier protein] reductase</fullName>
    </submittedName>
</protein>
<keyword evidence="2" id="KW-0560">Oxidoreductase</keyword>
<name>A0AAQ0KLE6_PARVE</name>
<keyword evidence="4" id="KW-1185">Reference proteome</keyword>
<dbReference type="CDD" id="cd05233">
    <property type="entry name" value="SDR_c"/>
    <property type="match status" value="1"/>
</dbReference>
<reference evidence="3 4" key="1">
    <citation type="submission" date="2018-08" db="EMBL/GenBank/DDBJ databases">
        <title>Genomic Encyclopedia of Archaeal and Bacterial Type Strains, Phase II (KMG-II): from individual species to whole genera.</title>
        <authorList>
            <person name="Goeker M."/>
        </authorList>
    </citation>
    <scope>NUCLEOTIDE SEQUENCE [LARGE SCALE GENOMIC DNA]</scope>
    <source>
        <strain evidence="3 4">DSM 582</strain>
    </source>
</reference>
<dbReference type="Gene3D" id="3.40.50.720">
    <property type="entry name" value="NAD(P)-binding Rossmann-like Domain"/>
    <property type="match status" value="1"/>
</dbReference>
<dbReference type="RefSeq" id="WP_036750842.1">
    <property type="nucleotide sequence ID" value="NZ_CP035284.1"/>
</dbReference>
<evidence type="ECO:0000256" key="2">
    <source>
        <dbReference type="ARBA" id="ARBA00023002"/>
    </source>
</evidence>
<dbReference type="GO" id="GO:0016491">
    <property type="term" value="F:oxidoreductase activity"/>
    <property type="evidence" value="ECO:0007669"/>
    <property type="project" value="UniProtKB-KW"/>
</dbReference>
<evidence type="ECO:0000256" key="1">
    <source>
        <dbReference type="ARBA" id="ARBA00006484"/>
    </source>
</evidence>
<dbReference type="Pfam" id="PF13561">
    <property type="entry name" value="adh_short_C2"/>
    <property type="match status" value="1"/>
</dbReference>
<organism evidence="3 4">
    <name type="scientific">Paracoccus versutus</name>
    <name type="common">Thiobacillus versutus</name>
    <dbReference type="NCBI Taxonomy" id="34007"/>
    <lineage>
        <taxon>Bacteria</taxon>
        <taxon>Pseudomonadati</taxon>
        <taxon>Pseudomonadota</taxon>
        <taxon>Alphaproteobacteria</taxon>
        <taxon>Rhodobacterales</taxon>
        <taxon>Paracoccaceae</taxon>
        <taxon>Paracoccus</taxon>
    </lineage>
</organism>
<dbReference type="EMBL" id="QUMX01000015">
    <property type="protein sequence ID" value="REG46423.1"/>
    <property type="molecule type" value="Genomic_DNA"/>
</dbReference>
<dbReference type="Proteomes" id="UP000256794">
    <property type="component" value="Unassembled WGS sequence"/>
</dbReference>
<gene>
    <name evidence="3" type="ORF">ATH84_101540</name>
</gene>
<dbReference type="AlphaFoldDB" id="A0AAQ0KLE6"/>
<dbReference type="InterPro" id="IPR002347">
    <property type="entry name" value="SDR_fam"/>
</dbReference>
<dbReference type="PANTHER" id="PTHR43477:SF1">
    <property type="entry name" value="DIHYDROANTICAPSIN 7-DEHYDROGENASE"/>
    <property type="match status" value="1"/>
</dbReference>
<comment type="caution">
    <text evidence="3">The sequence shown here is derived from an EMBL/GenBank/DDBJ whole genome shotgun (WGS) entry which is preliminary data.</text>
</comment>
<evidence type="ECO:0000313" key="4">
    <source>
        <dbReference type="Proteomes" id="UP000256794"/>
    </source>
</evidence>
<evidence type="ECO:0000313" key="3">
    <source>
        <dbReference type="EMBL" id="REG46423.1"/>
    </source>
</evidence>
<dbReference type="SUPFAM" id="SSF51735">
    <property type="entry name" value="NAD(P)-binding Rossmann-fold domains"/>
    <property type="match status" value="1"/>
</dbReference>
<dbReference type="PRINTS" id="PR00081">
    <property type="entry name" value="GDHRDH"/>
</dbReference>
<accession>A0AAQ0KLE6</accession>
<dbReference type="PANTHER" id="PTHR43477">
    <property type="entry name" value="DIHYDROANTICAPSIN 7-DEHYDROGENASE"/>
    <property type="match status" value="1"/>
</dbReference>